<dbReference type="Proteomes" id="UP000265520">
    <property type="component" value="Unassembled WGS sequence"/>
</dbReference>
<feature type="coiled-coil region" evidence="1">
    <location>
        <begin position="6"/>
        <end position="44"/>
    </location>
</feature>
<accession>A0A392RDT2</accession>
<comment type="caution">
    <text evidence="3">The sequence shown here is derived from an EMBL/GenBank/DDBJ whole genome shotgun (WGS) entry which is preliminary data.</text>
</comment>
<keyword evidence="4" id="KW-1185">Reference proteome</keyword>
<name>A0A392RDT2_9FABA</name>
<feature type="compositionally biased region" description="Basic and acidic residues" evidence="2">
    <location>
        <begin position="66"/>
        <end position="87"/>
    </location>
</feature>
<dbReference type="AlphaFoldDB" id="A0A392RDT2"/>
<sequence length="87" mass="9934">MELQARKQREAVLETALAEKEIMEEEHRNRVEEAKKRESSLENDLANMWVLVAKLKREAGVVTESNIDKKSGDGDTHTNDPKSNDIE</sequence>
<evidence type="ECO:0000313" key="3">
    <source>
        <dbReference type="EMBL" id="MCI34409.1"/>
    </source>
</evidence>
<reference evidence="3 4" key="1">
    <citation type="journal article" date="2018" name="Front. Plant Sci.">
        <title>Red Clover (Trifolium pratense) and Zigzag Clover (T. medium) - A Picture of Genomic Similarities and Differences.</title>
        <authorList>
            <person name="Dluhosova J."/>
            <person name="Istvanek J."/>
            <person name="Nedelnik J."/>
            <person name="Repkova J."/>
        </authorList>
    </citation>
    <scope>NUCLEOTIDE SEQUENCE [LARGE SCALE GENOMIC DNA]</scope>
    <source>
        <strain evidence="4">cv. 10/8</strain>
        <tissue evidence="3">Leaf</tissue>
    </source>
</reference>
<feature type="non-terminal residue" evidence="3">
    <location>
        <position position="87"/>
    </location>
</feature>
<keyword evidence="1" id="KW-0175">Coiled coil</keyword>
<dbReference type="EMBL" id="LXQA010213367">
    <property type="protein sequence ID" value="MCI34409.1"/>
    <property type="molecule type" value="Genomic_DNA"/>
</dbReference>
<evidence type="ECO:0000256" key="1">
    <source>
        <dbReference type="SAM" id="Coils"/>
    </source>
</evidence>
<organism evidence="3 4">
    <name type="scientific">Trifolium medium</name>
    <dbReference type="NCBI Taxonomy" id="97028"/>
    <lineage>
        <taxon>Eukaryota</taxon>
        <taxon>Viridiplantae</taxon>
        <taxon>Streptophyta</taxon>
        <taxon>Embryophyta</taxon>
        <taxon>Tracheophyta</taxon>
        <taxon>Spermatophyta</taxon>
        <taxon>Magnoliopsida</taxon>
        <taxon>eudicotyledons</taxon>
        <taxon>Gunneridae</taxon>
        <taxon>Pentapetalae</taxon>
        <taxon>rosids</taxon>
        <taxon>fabids</taxon>
        <taxon>Fabales</taxon>
        <taxon>Fabaceae</taxon>
        <taxon>Papilionoideae</taxon>
        <taxon>50 kb inversion clade</taxon>
        <taxon>NPAAA clade</taxon>
        <taxon>Hologalegina</taxon>
        <taxon>IRL clade</taxon>
        <taxon>Trifolieae</taxon>
        <taxon>Trifolium</taxon>
    </lineage>
</organism>
<evidence type="ECO:0000313" key="4">
    <source>
        <dbReference type="Proteomes" id="UP000265520"/>
    </source>
</evidence>
<protein>
    <submittedName>
        <fullName evidence="3">Kinesin-related protein 4-like</fullName>
    </submittedName>
</protein>
<feature type="region of interest" description="Disordered" evidence="2">
    <location>
        <begin position="61"/>
        <end position="87"/>
    </location>
</feature>
<evidence type="ECO:0000256" key="2">
    <source>
        <dbReference type="SAM" id="MobiDB-lite"/>
    </source>
</evidence>
<proteinExistence type="predicted"/>